<evidence type="ECO:0000256" key="14">
    <source>
        <dbReference type="ARBA" id="ARBA00052763"/>
    </source>
</evidence>
<reference evidence="20" key="1">
    <citation type="submission" date="2016-06" db="UniProtKB">
        <authorList>
            <consortium name="WormBaseParasite"/>
        </authorList>
    </citation>
    <scope>IDENTIFICATION</scope>
</reference>
<sequence>MVVTIKKALNGDYIAKFECYVQVVALAIDGPHLKVEESESVVMEKCKKLAAFLRNSKCTLVYTGAGISTAASIPDYRGPNGVWTLAEKGITLSKCGDPVQCCPTTSHMVLKELCRRGIVRHILSQNCDGLHLRSGVPQKMLSEIHGNMHIEVCTHCDPPRQFIRPFDVTQKSQFRRHGTGRTCTVCNSELVDTIVHFGEVGRVPWPLNWKGVTSLIDECDLILCVGTSLAVLKQYQFLWPKAKSQTQIAIVNLQWTPKDRLSCLKINARCDTVFEKLAKLLSVPVSYYCRDCDPVLNPRRNARICELRERLTDCSCHLRIPRSTCSEQGPRGTPGWWAVGIQKTMKRSLQSTTSQTRRAVGRPRKRKKSCIVSRRDSLDEKLLTEKLAKLDDSSSLNTSSSEAMDDDSSRLSDFAVNALSNDSDWVFNSDNVRILDIGGTEFEENNAQQCCIANVHTGRCDGSRVADGNRSEISQDLEAVEFEVHRALDDMLTVLAFRSESMLPERDVEWASVEACVTDILDNFNVLS</sequence>
<dbReference type="GO" id="GO:0000785">
    <property type="term" value="C:chromatin"/>
    <property type="evidence" value="ECO:0007669"/>
    <property type="project" value="UniProtKB-ARBA"/>
</dbReference>
<name>A0A183V1D1_TOXCA</name>
<evidence type="ECO:0000256" key="4">
    <source>
        <dbReference type="ARBA" id="ARBA00022679"/>
    </source>
</evidence>
<evidence type="ECO:0000256" key="10">
    <source>
        <dbReference type="ARBA" id="ARBA00043038"/>
    </source>
</evidence>
<dbReference type="GO" id="GO:0046872">
    <property type="term" value="F:metal ion binding"/>
    <property type="evidence" value="ECO:0007669"/>
    <property type="project" value="UniProtKB-KW"/>
</dbReference>
<dbReference type="SUPFAM" id="SSF52467">
    <property type="entry name" value="DHS-like NAD/FAD-binding domain"/>
    <property type="match status" value="1"/>
</dbReference>
<feature type="binding site" evidence="15">
    <location>
        <position position="153"/>
    </location>
    <ligand>
        <name>Zn(2+)</name>
        <dbReference type="ChEBI" id="CHEBI:29105"/>
    </ligand>
</feature>
<keyword evidence="7" id="KW-0520">NAD</keyword>
<keyword evidence="3" id="KW-0597">Phosphoprotein</keyword>
<gene>
    <name evidence="18" type="ORF">TCNE_LOCUS14551</name>
</gene>
<dbReference type="InterPro" id="IPR029035">
    <property type="entry name" value="DHS-like_NAD/FAD-binding_dom"/>
</dbReference>
<dbReference type="PANTHER" id="PTHR11085">
    <property type="entry name" value="NAD-DEPENDENT PROTEIN DEACYLASE SIRTUIN-5, MITOCHONDRIAL-RELATED"/>
    <property type="match status" value="1"/>
</dbReference>
<feature type="domain" description="Deacetylase sirtuin-type" evidence="17">
    <location>
        <begin position="39"/>
        <end position="284"/>
    </location>
</feature>
<evidence type="ECO:0000256" key="2">
    <source>
        <dbReference type="ARBA" id="ARBA00012928"/>
    </source>
</evidence>
<evidence type="ECO:0000313" key="19">
    <source>
        <dbReference type="Proteomes" id="UP000050794"/>
    </source>
</evidence>
<keyword evidence="19" id="KW-1185">Reference proteome</keyword>
<evidence type="ECO:0000256" key="13">
    <source>
        <dbReference type="ARBA" id="ARBA00051399"/>
    </source>
</evidence>
<dbReference type="GO" id="GO:0097372">
    <property type="term" value="F:histone H3K18 deacetylase activity, NAD-dependent"/>
    <property type="evidence" value="ECO:0007669"/>
    <property type="project" value="TreeGrafter"/>
</dbReference>
<evidence type="ECO:0000256" key="8">
    <source>
        <dbReference type="ARBA" id="ARBA00038170"/>
    </source>
</evidence>
<organism evidence="19 20">
    <name type="scientific">Toxocara canis</name>
    <name type="common">Canine roundworm</name>
    <dbReference type="NCBI Taxonomy" id="6265"/>
    <lineage>
        <taxon>Eukaryota</taxon>
        <taxon>Metazoa</taxon>
        <taxon>Ecdysozoa</taxon>
        <taxon>Nematoda</taxon>
        <taxon>Chromadorea</taxon>
        <taxon>Rhabditida</taxon>
        <taxon>Spirurina</taxon>
        <taxon>Ascaridomorpha</taxon>
        <taxon>Ascaridoidea</taxon>
        <taxon>Toxocaridae</taxon>
        <taxon>Toxocara</taxon>
    </lineage>
</organism>
<proteinExistence type="inferred from homology"/>
<dbReference type="EMBL" id="UYWY01022317">
    <property type="protein sequence ID" value="VDM45872.1"/>
    <property type="molecule type" value="Genomic_DNA"/>
</dbReference>
<dbReference type="PROSITE" id="PS50305">
    <property type="entry name" value="SIRTUIN"/>
    <property type="match status" value="1"/>
</dbReference>
<dbReference type="Proteomes" id="UP000050794">
    <property type="component" value="Unassembled WGS sequence"/>
</dbReference>
<feature type="active site" description="Proton acceptor" evidence="15">
    <location>
        <position position="145"/>
    </location>
</feature>
<evidence type="ECO:0000256" key="12">
    <source>
        <dbReference type="ARBA" id="ARBA00051105"/>
    </source>
</evidence>
<dbReference type="GO" id="GO:0010468">
    <property type="term" value="P:regulation of gene expression"/>
    <property type="evidence" value="ECO:0007669"/>
    <property type="project" value="UniProtKB-ARBA"/>
</dbReference>
<dbReference type="FunFam" id="3.40.50.1220:FF:000038">
    <property type="entry name" value="NAD-dependent protein deacetylase sirtuin-6 isoform X2"/>
    <property type="match status" value="1"/>
</dbReference>
<feature type="region of interest" description="Disordered" evidence="16">
    <location>
        <begin position="347"/>
        <end position="373"/>
    </location>
</feature>
<evidence type="ECO:0000256" key="11">
    <source>
        <dbReference type="ARBA" id="ARBA00050237"/>
    </source>
</evidence>
<dbReference type="GO" id="GO:0140861">
    <property type="term" value="P:DNA repair-dependent chromatin remodeling"/>
    <property type="evidence" value="ECO:0007669"/>
    <property type="project" value="UniProtKB-ARBA"/>
</dbReference>
<comment type="catalytic activity">
    <reaction evidence="12">
        <text>N(6)-succinyl-L-lysyl-[protein] + NAD(+) + H2O = 2''-O-succinyl-ADP-D-ribose + nicotinamide + L-lysyl-[protein]</text>
        <dbReference type="Rhea" id="RHEA:47668"/>
        <dbReference type="Rhea" id="RHEA-COMP:9752"/>
        <dbReference type="Rhea" id="RHEA-COMP:11877"/>
        <dbReference type="ChEBI" id="CHEBI:15377"/>
        <dbReference type="ChEBI" id="CHEBI:17154"/>
        <dbReference type="ChEBI" id="CHEBI:29969"/>
        <dbReference type="ChEBI" id="CHEBI:57540"/>
        <dbReference type="ChEBI" id="CHEBI:87830"/>
        <dbReference type="ChEBI" id="CHEBI:87832"/>
    </reaction>
    <physiologicalReaction direction="left-to-right" evidence="12">
        <dbReference type="Rhea" id="RHEA:47669"/>
    </physiologicalReaction>
</comment>
<evidence type="ECO:0000313" key="18">
    <source>
        <dbReference type="EMBL" id="VDM45872.1"/>
    </source>
</evidence>
<dbReference type="InterPro" id="IPR003000">
    <property type="entry name" value="Sirtuin"/>
</dbReference>
<dbReference type="EC" id="2.3.1.286" evidence="2"/>
<evidence type="ECO:0000256" key="9">
    <source>
        <dbReference type="ARBA" id="ARBA00041832"/>
    </source>
</evidence>
<reference evidence="18 19" key="2">
    <citation type="submission" date="2018-11" db="EMBL/GenBank/DDBJ databases">
        <authorList>
            <consortium name="Pathogen Informatics"/>
        </authorList>
    </citation>
    <scope>NUCLEOTIDE SEQUENCE [LARGE SCALE GENOMIC DNA]</scope>
</reference>
<dbReference type="GO" id="GO:0070403">
    <property type="term" value="F:NAD+ binding"/>
    <property type="evidence" value="ECO:0007669"/>
    <property type="project" value="InterPro"/>
</dbReference>
<comment type="catalytic activity">
    <reaction evidence="13">
        <text>N(6)-propanoyl-L-lysyl-[protein] + NAD(+) + H2O = 3''-O-propanoyl-ADP-D-ribose + nicotinamide + L-lysyl-[protein]</text>
        <dbReference type="Rhea" id="RHEA:23500"/>
        <dbReference type="Rhea" id="RHEA-COMP:9752"/>
        <dbReference type="Rhea" id="RHEA-COMP:13758"/>
        <dbReference type="ChEBI" id="CHEBI:15377"/>
        <dbReference type="ChEBI" id="CHEBI:17154"/>
        <dbReference type="ChEBI" id="CHEBI:29969"/>
        <dbReference type="ChEBI" id="CHEBI:57540"/>
        <dbReference type="ChEBI" id="CHEBI:138019"/>
        <dbReference type="ChEBI" id="CHEBI:145015"/>
    </reaction>
    <physiologicalReaction direction="left-to-right" evidence="13">
        <dbReference type="Rhea" id="RHEA:23501"/>
    </physiologicalReaction>
</comment>
<comment type="cofactor">
    <cofactor evidence="1">
        <name>Zn(2+)</name>
        <dbReference type="ChEBI" id="CHEBI:29105"/>
    </cofactor>
</comment>
<comment type="catalytic activity">
    <reaction evidence="14">
        <text>N(6)-glutaryl-L-lysyl-[protein] + NAD(+) + H2O = 2''-O-glutaryl-ADP-D-ribose + nicotinamide + L-lysyl-[protein]</text>
        <dbReference type="Rhea" id="RHEA:47664"/>
        <dbReference type="Rhea" id="RHEA-COMP:9752"/>
        <dbReference type="Rhea" id="RHEA-COMP:11875"/>
        <dbReference type="ChEBI" id="CHEBI:15377"/>
        <dbReference type="ChEBI" id="CHEBI:17154"/>
        <dbReference type="ChEBI" id="CHEBI:29969"/>
        <dbReference type="ChEBI" id="CHEBI:57540"/>
        <dbReference type="ChEBI" id="CHEBI:87828"/>
        <dbReference type="ChEBI" id="CHEBI:87829"/>
    </reaction>
    <physiologicalReaction direction="left-to-right" evidence="14">
        <dbReference type="Rhea" id="RHEA:47665"/>
    </physiologicalReaction>
</comment>
<feature type="binding site" evidence="15">
    <location>
        <position position="186"/>
    </location>
    <ligand>
        <name>Zn(2+)</name>
        <dbReference type="ChEBI" id="CHEBI:29105"/>
    </ligand>
</feature>
<dbReference type="Gene3D" id="2.20.28.200">
    <property type="match status" value="1"/>
</dbReference>
<evidence type="ECO:0000256" key="6">
    <source>
        <dbReference type="ARBA" id="ARBA00022833"/>
    </source>
</evidence>
<protein>
    <recommendedName>
        <fullName evidence="2">protein acetyllysine N-acetyltransferase</fullName>
        <ecNumber evidence="2">2.3.1.286</ecNumber>
    </recommendedName>
    <alternativeName>
        <fullName evidence="10">Regulatory protein SIR2 homolog 7</fullName>
    </alternativeName>
    <alternativeName>
        <fullName evidence="9">SIR2-like protein 7</fullName>
    </alternativeName>
</protein>
<dbReference type="Pfam" id="PF02146">
    <property type="entry name" value="SIR2"/>
    <property type="match status" value="1"/>
</dbReference>
<evidence type="ECO:0000256" key="5">
    <source>
        <dbReference type="ARBA" id="ARBA00022723"/>
    </source>
</evidence>
<dbReference type="FunFam" id="2.20.28.200:FF:000002">
    <property type="entry name" value="NAD-dependent deacetylase sirtuin-7"/>
    <property type="match status" value="1"/>
</dbReference>
<dbReference type="GO" id="GO:0005634">
    <property type="term" value="C:nucleus"/>
    <property type="evidence" value="ECO:0007669"/>
    <property type="project" value="TreeGrafter"/>
</dbReference>
<evidence type="ECO:0000313" key="20">
    <source>
        <dbReference type="WBParaSite" id="TCNE_0001455101-mRNA-1"/>
    </source>
</evidence>
<keyword evidence="4" id="KW-0808">Transferase</keyword>
<accession>A0A183V1D1</accession>
<feature type="binding site" evidence="15">
    <location>
        <position position="183"/>
    </location>
    <ligand>
        <name>Zn(2+)</name>
        <dbReference type="ChEBI" id="CHEBI:29105"/>
    </ligand>
</feature>
<dbReference type="AlphaFoldDB" id="A0A183V1D1"/>
<evidence type="ECO:0000256" key="15">
    <source>
        <dbReference type="PROSITE-ProRule" id="PRU00236"/>
    </source>
</evidence>
<dbReference type="InterPro" id="IPR050134">
    <property type="entry name" value="NAD-dep_sirtuin_deacylases"/>
</dbReference>
<evidence type="ECO:0000256" key="7">
    <source>
        <dbReference type="ARBA" id="ARBA00023027"/>
    </source>
</evidence>
<feature type="compositionally biased region" description="Polar residues" evidence="16">
    <location>
        <begin position="347"/>
        <end position="357"/>
    </location>
</feature>
<evidence type="ECO:0000256" key="1">
    <source>
        <dbReference type="ARBA" id="ARBA00001947"/>
    </source>
</evidence>
<comment type="similarity">
    <text evidence="8">Belongs to the sirtuin family. Class IV subfamily.</text>
</comment>
<keyword evidence="5 15" id="KW-0479">Metal-binding</keyword>
<comment type="catalytic activity">
    <reaction evidence="11">
        <text>N(6)-decanoyl-L-lysyl-[protein] + NAD(+) + H2O = 2''-O-decanoyl-ADP-D-ribose + nicotinamide + L-lysyl-[protein]</text>
        <dbReference type="Rhea" id="RHEA:70631"/>
        <dbReference type="Rhea" id="RHEA-COMP:9752"/>
        <dbReference type="Rhea" id="RHEA-COMP:17932"/>
        <dbReference type="ChEBI" id="CHEBI:15377"/>
        <dbReference type="ChEBI" id="CHEBI:17154"/>
        <dbReference type="ChEBI" id="CHEBI:29969"/>
        <dbReference type="ChEBI" id="CHEBI:57540"/>
        <dbReference type="ChEBI" id="CHEBI:143222"/>
        <dbReference type="ChEBI" id="CHEBI:189688"/>
    </reaction>
    <physiologicalReaction direction="left-to-right" evidence="11">
        <dbReference type="Rhea" id="RHEA:70632"/>
    </physiologicalReaction>
</comment>
<dbReference type="Gene3D" id="3.40.50.1220">
    <property type="entry name" value="TPP-binding domain"/>
    <property type="match status" value="1"/>
</dbReference>
<keyword evidence="6 15" id="KW-0862">Zinc</keyword>
<evidence type="ECO:0000259" key="17">
    <source>
        <dbReference type="PROSITE" id="PS50305"/>
    </source>
</evidence>
<dbReference type="PANTHER" id="PTHR11085:SF1">
    <property type="entry name" value="NAD-DEPENDENT PROTEIN DEACETYLASE SIRTUIN-7"/>
    <property type="match status" value="1"/>
</dbReference>
<feature type="compositionally biased region" description="Basic residues" evidence="16">
    <location>
        <begin position="359"/>
        <end position="369"/>
    </location>
</feature>
<feature type="binding site" evidence="15">
    <location>
        <position position="156"/>
    </location>
    <ligand>
        <name>Zn(2+)</name>
        <dbReference type="ChEBI" id="CHEBI:29105"/>
    </ligand>
</feature>
<evidence type="ECO:0000256" key="3">
    <source>
        <dbReference type="ARBA" id="ARBA00022553"/>
    </source>
</evidence>
<dbReference type="GO" id="GO:0035861">
    <property type="term" value="C:site of double-strand break"/>
    <property type="evidence" value="ECO:0007669"/>
    <property type="project" value="UniProtKB-ARBA"/>
</dbReference>
<dbReference type="InterPro" id="IPR026590">
    <property type="entry name" value="Ssirtuin_cat_dom"/>
</dbReference>
<evidence type="ECO:0000256" key="16">
    <source>
        <dbReference type="SAM" id="MobiDB-lite"/>
    </source>
</evidence>
<dbReference type="WBParaSite" id="TCNE_0001455101-mRNA-1">
    <property type="protein sequence ID" value="TCNE_0001455101-mRNA-1"/>
    <property type="gene ID" value="TCNE_0001455101"/>
</dbReference>